<evidence type="ECO:0000259" key="1">
    <source>
        <dbReference type="Pfam" id="PF08484"/>
    </source>
</evidence>
<dbReference type="EMBL" id="PFPR01000055">
    <property type="protein sequence ID" value="PJA01529.1"/>
    <property type="molecule type" value="Genomic_DNA"/>
</dbReference>
<protein>
    <recommendedName>
        <fullName evidence="1">C-methyltransferase domain-containing protein</fullName>
    </recommendedName>
</protein>
<comment type="caution">
    <text evidence="2">The sequence shown here is derived from an EMBL/GenBank/DDBJ whole genome shotgun (WGS) entry which is preliminary data.</text>
</comment>
<proteinExistence type="predicted"/>
<dbReference type="Gene3D" id="3.40.50.720">
    <property type="entry name" value="NAD(P)-binding Rossmann-like Domain"/>
    <property type="match status" value="1"/>
</dbReference>
<dbReference type="Proteomes" id="UP000229364">
    <property type="component" value="Unassembled WGS sequence"/>
</dbReference>
<organism evidence="2 3">
    <name type="scientific">bacterium (Candidatus Gribaldobacteria) CG_4_10_14_0_2_um_filter_41_16</name>
    <dbReference type="NCBI Taxonomy" id="2014265"/>
    <lineage>
        <taxon>Bacteria</taxon>
        <taxon>Candidatus Gribaldobacteria</taxon>
    </lineage>
</organism>
<reference evidence="3" key="1">
    <citation type="submission" date="2017-09" db="EMBL/GenBank/DDBJ databases">
        <title>Depth-based differentiation of microbial function through sediment-hosted aquifers and enrichment of novel symbionts in the deep terrestrial subsurface.</title>
        <authorList>
            <person name="Probst A.J."/>
            <person name="Ladd B."/>
            <person name="Jarett J.K."/>
            <person name="Geller-Mcgrath D.E."/>
            <person name="Sieber C.M.K."/>
            <person name="Emerson J.B."/>
            <person name="Anantharaman K."/>
            <person name="Thomas B.C."/>
            <person name="Malmstrom R."/>
            <person name="Stieglmeier M."/>
            <person name="Klingl A."/>
            <person name="Woyke T."/>
            <person name="Ryan C.M."/>
            <person name="Banfield J.F."/>
        </authorList>
    </citation>
    <scope>NUCLEOTIDE SEQUENCE [LARGE SCALE GENOMIC DNA]</scope>
</reference>
<dbReference type="InterPro" id="IPR013691">
    <property type="entry name" value="MeTrfase_14"/>
</dbReference>
<evidence type="ECO:0000313" key="2">
    <source>
        <dbReference type="EMBL" id="PJA01529.1"/>
    </source>
</evidence>
<evidence type="ECO:0000313" key="3">
    <source>
        <dbReference type="Proteomes" id="UP000229364"/>
    </source>
</evidence>
<accession>A0A2M7VIP8</accession>
<sequence>MGEIYLFGAHIFSQYLLYFGLNEKKIIKILDNSKIKRGKRLYGSSLFVENPKYIKSKPNVAVILRAGAYTDEITAQLLSINKKVYII</sequence>
<dbReference type="AlphaFoldDB" id="A0A2M7VIP8"/>
<feature type="domain" description="C-methyltransferase" evidence="1">
    <location>
        <begin position="4"/>
        <end position="81"/>
    </location>
</feature>
<dbReference type="Pfam" id="PF08484">
    <property type="entry name" value="Methyltransf_14"/>
    <property type="match status" value="1"/>
</dbReference>
<gene>
    <name evidence="2" type="ORF">COX74_02280</name>
</gene>
<name>A0A2M7VIP8_9BACT</name>